<evidence type="ECO:0000256" key="3">
    <source>
        <dbReference type="ARBA" id="ARBA00023027"/>
    </source>
</evidence>
<dbReference type="PROSITE" id="PS51186">
    <property type="entry name" value="GNAT"/>
    <property type="match status" value="1"/>
</dbReference>
<feature type="binding site" evidence="4">
    <location>
        <position position="276"/>
    </location>
    <ligand>
        <name>NAD(+)</name>
        <dbReference type="ChEBI" id="CHEBI:57540"/>
    </ligand>
</feature>
<gene>
    <name evidence="4" type="primary">cobB</name>
    <name evidence="8" type="ORF">IAB14_02755</name>
</gene>
<dbReference type="CDD" id="cd04301">
    <property type="entry name" value="NAT_SF"/>
    <property type="match status" value="1"/>
</dbReference>
<dbReference type="InterPro" id="IPR026591">
    <property type="entry name" value="Sirtuin_cat_small_dom_sf"/>
</dbReference>
<feature type="binding site" evidence="4">
    <location>
        <position position="276"/>
    </location>
    <ligand>
        <name>nicotinamide</name>
        <dbReference type="ChEBI" id="CHEBI:17154"/>
    </ligand>
</feature>
<feature type="binding site" evidence="4">
    <location>
        <position position="273"/>
    </location>
    <ligand>
        <name>NAD(+)</name>
        <dbReference type="ChEBI" id="CHEBI:57540"/>
    </ligand>
</feature>
<evidence type="ECO:0000256" key="5">
    <source>
        <dbReference type="PROSITE-ProRule" id="PRU00236"/>
    </source>
</evidence>
<feature type="binding site" evidence="4">
    <location>
        <position position="291"/>
    </location>
    <ligand>
        <name>NAD(+)</name>
        <dbReference type="ChEBI" id="CHEBI:57540"/>
    </ligand>
</feature>
<dbReference type="GO" id="GO:0070403">
    <property type="term" value="F:NAD+ binding"/>
    <property type="evidence" value="ECO:0007669"/>
    <property type="project" value="UniProtKB-UniRule"/>
</dbReference>
<dbReference type="NCBIfam" id="NF001752">
    <property type="entry name" value="PRK00481.1-1"/>
    <property type="match status" value="1"/>
</dbReference>
<dbReference type="PANTHER" id="PTHR11085">
    <property type="entry name" value="NAD-DEPENDENT PROTEIN DEACYLASE SIRTUIN-5, MITOCHONDRIAL-RELATED"/>
    <property type="match status" value="1"/>
</dbReference>
<feature type="binding site" evidence="4 5">
    <location>
        <position position="299"/>
    </location>
    <ligand>
        <name>Zn(2+)</name>
        <dbReference type="ChEBI" id="CHEBI:29105"/>
    </ligand>
</feature>
<feature type="binding site" evidence="4">
    <location>
        <position position="362"/>
    </location>
    <ligand>
        <name>NAD(+)</name>
        <dbReference type="ChEBI" id="CHEBI:57540"/>
    </ligand>
</feature>
<feature type="binding site" evidence="4">
    <location>
        <position position="203"/>
    </location>
    <ligand>
        <name>NAD(+)</name>
        <dbReference type="ChEBI" id="CHEBI:57540"/>
    </ligand>
</feature>
<comment type="catalytic activity">
    <reaction evidence="4">
        <text>N(6)-acetyl-L-lysyl-[protein] + NAD(+) + H2O = 2''-O-acetyl-ADP-D-ribose + nicotinamide + L-lysyl-[protein]</text>
        <dbReference type="Rhea" id="RHEA:43636"/>
        <dbReference type="Rhea" id="RHEA-COMP:9752"/>
        <dbReference type="Rhea" id="RHEA-COMP:10731"/>
        <dbReference type="ChEBI" id="CHEBI:15377"/>
        <dbReference type="ChEBI" id="CHEBI:17154"/>
        <dbReference type="ChEBI" id="CHEBI:29969"/>
        <dbReference type="ChEBI" id="CHEBI:57540"/>
        <dbReference type="ChEBI" id="CHEBI:61930"/>
        <dbReference type="ChEBI" id="CHEBI:83767"/>
        <dbReference type="EC" id="2.3.1.286"/>
    </reaction>
</comment>
<dbReference type="PANTHER" id="PTHR11085:SF4">
    <property type="entry name" value="NAD-DEPENDENT PROTEIN DEACYLASE"/>
    <property type="match status" value="1"/>
</dbReference>
<dbReference type="Gene3D" id="3.40.50.1220">
    <property type="entry name" value="TPP-binding domain"/>
    <property type="match status" value="1"/>
</dbReference>
<feature type="domain" description="Deacetylase sirtuin-type" evidence="6">
    <location>
        <begin position="166"/>
        <end position="412"/>
    </location>
</feature>
<keyword evidence="3 4" id="KW-0520">NAD</keyword>
<feature type="binding site" evidence="4">
    <location>
        <position position="384"/>
    </location>
    <ligand>
        <name>NAD(+)</name>
        <dbReference type="ChEBI" id="CHEBI:57540"/>
    </ligand>
</feature>
<dbReference type="InterPro" id="IPR016181">
    <property type="entry name" value="Acyl_CoA_acyltransferase"/>
</dbReference>
<dbReference type="InterPro" id="IPR003000">
    <property type="entry name" value="Sirtuin"/>
</dbReference>
<keyword evidence="1 4" id="KW-0963">Cytoplasm</keyword>
<keyword evidence="4 5" id="KW-0862">Zinc</keyword>
<feature type="binding site" evidence="4 5">
    <location>
        <position position="323"/>
    </location>
    <ligand>
        <name>Zn(2+)</name>
        <dbReference type="ChEBI" id="CHEBI:29105"/>
    </ligand>
</feature>
<protein>
    <recommendedName>
        <fullName evidence="4">NAD-dependent protein deacetylase</fullName>
        <ecNumber evidence="4">2.3.1.286</ecNumber>
    </recommendedName>
    <alternativeName>
        <fullName evidence="4">Regulatory protein SIR2 homolog</fullName>
    </alternativeName>
</protein>
<sequence>MEIEIYLNLPEDARMIRLSVFVAEQGFIREFDDDDRSAIHLVGYEDGVPVATCRICKQGQENTYLIGRIAVLKAHRGRGFGAAIVDRATDVIRRSGGRKILIHAQARAKDFYRKPQARVSRLRNRRHGGRLSPYLDVSRSLMPRPVTSDEIVLSYTLTAKAGGIMTNNLQEQSLQLASIIKGSKRLVALTGAGISVPSGIPDFRSATGLYRMENGGAFSAEFMLSHTCFCRYPEEFFRFYRQKMLYPDAKPNVAHRWLARLEAAGILSAIVTQNIDGLHTAAGSRNVIEFHGSVHRNYCTACGARYGLDFILTTDGIARCPQCGGIVRPDVVLYEEALDDGVVRRSVDAVASADTLLVIGTSLIVYPAAGLIEYFGGRNLVLINKGETAFDRKARLVINADVASVAEILNEKFK</sequence>
<evidence type="ECO:0000256" key="4">
    <source>
        <dbReference type="HAMAP-Rule" id="MF_01968"/>
    </source>
</evidence>
<keyword evidence="2 4" id="KW-0808">Transferase</keyword>
<comment type="caution">
    <text evidence="4">Lacks conserved residue(s) required for the propagation of feature annotation.</text>
</comment>
<comment type="function">
    <text evidence="4">NAD-dependent protein deacetylase which modulates the activities of several enzymes which are inactive in their acetylated form.</text>
</comment>
<evidence type="ECO:0000313" key="9">
    <source>
        <dbReference type="Proteomes" id="UP000886891"/>
    </source>
</evidence>
<reference evidence="8" key="2">
    <citation type="journal article" date="2021" name="PeerJ">
        <title>Extensive microbial diversity within the chicken gut microbiome revealed by metagenomics and culture.</title>
        <authorList>
            <person name="Gilroy R."/>
            <person name="Ravi A."/>
            <person name="Getino M."/>
            <person name="Pursley I."/>
            <person name="Horton D.L."/>
            <person name="Alikhan N.F."/>
            <person name="Baker D."/>
            <person name="Gharbi K."/>
            <person name="Hall N."/>
            <person name="Watson M."/>
            <person name="Adriaenssens E.M."/>
            <person name="Foster-Nyarko E."/>
            <person name="Jarju S."/>
            <person name="Secka A."/>
            <person name="Antonio M."/>
            <person name="Oren A."/>
            <person name="Chaudhuri R.R."/>
            <person name="La Ragione R."/>
            <person name="Hildebrand F."/>
            <person name="Pallen M.J."/>
        </authorList>
    </citation>
    <scope>NUCLEOTIDE SEQUENCE</scope>
    <source>
        <strain evidence="8">23406</strain>
    </source>
</reference>
<feature type="binding site" evidence="4">
    <location>
        <position position="275"/>
    </location>
    <ligand>
        <name>NAD(+)</name>
        <dbReference type="ChEBI" id="CHEBI:57540"/>
    </ligand>
</feature>
<dbReference type="Pfam" id="PF00583">
    <property type="entry name" value="Acetyltransf_1"/>
    <property type="match status" value="1"/>
</dbReference>
<feature type="binding site" evidence="4">
    <location>
        <position position="275"/>
    </location>
    <ligand>
        <name>nicotinamide</name>
        <dbReference type="ChEBI" id="CHEBI:17154"/>
    </ligand>
</feature>
<dbReference type="EC" id="2.3.1.286" evidence="4"/>
<feature type="binding site" evidence="4">
    <location>
        <position position="386"/>
    </location>
    <ligand>
        <name>NAD(+)</name>
        <dbReference type="ChEBI" id="CHEBI:57540"/>
    </ligand>
</feature>
<comment type="cofactor">
    <cofactor evidence="4">
        <name>Zn(2+)</name>
        <dbReference type="ChEBI" id="CHEBI:29105"/>
    </cofactor>
    <text evidence="4">Binds 1 zinc ion per subunit.</text>
</comment>
<dbReference type="HAMAP" id="MF_01968">
    <property type="entry name" value="Sirtuin_ClassU"/>
    <property type="match status" value="1"/>
</dbReference>
<dbReference type="EMBL" id="DVOH01000021">
    <property type="protein sequence ID" value="HIV00020.1"/>
    <property type="molecule type" value="Genomic_DNA"/>
</dbReference>
<reference evidence="8" key="1">
    <citation type="submission" date="2020-10" db="EMBL/GenBank/DDBJ databases">
        <authorList>
            <person name="Gilroy R."/>
        </authorList>
    </citation>
    <scope>NUCLEOTIDE SEQUENCE</scope>
    <source>
        <strain evidence="8">23406</strain>
    </source>
</reference>
<dbReference type="SUPFAM" id="SSF52467">
    <property type="entry name" value="DHS-like NAD/FAD-binding domain"/>
    <property type="match status" value="1"/>
</dbReference>
<feature type="binding site" evidence="4 5">
    <location>
        <position position="302"/>
    </location>
    <ligand>
        <name>Zn(2+)</name>
        <dbReference type="ChEBI" id="CHEBI:29105"/>
    </ligand>
</feature>
<feature type="binding site" evidence="4">
    <location>
        <position position="203"/>
    </location>
    <ligand>
        <name>nicotinamide</name>
        <dbReference type="ChEBI" id="CHEBI:17154"/>
    </ligand>
</feature>
<evidence type="ECO:0000259" key="6">
    <source>
        <dbReference type="PROSITE" id="PS50305"/>
    </source>
</evidence>
<evidence type="ECO:0000256" key="1">
    <source>
        <dbReference type="ARBA" id="ARBA00022490"/>
    </source>
</evidence>
<dbReference type="InterPro" id="IPR028628">
    <property type="entry name" value="Sirtuin_class_U"/>
</dbReference>
<feature type="binding site" evidence="4 5">
    <location>
        <position position="320"/>
    </location>
    <ligand>
        <name>Zn(2+)</name>
        <dbReference type="ChEBI" id="CHEBI:29105"/>
    </ligand>
</feature>
<feature type="active site" description="Proton acceptor" evidence="4 5">
    <location>
        <position position="291"/>
    </location>
</feature>
<dbReference type="GO" id="GO:0005737">
    <property type="term" value="C:cytoplasm"/>
    <property type="evidence" value="ECO:0007669"/>
    <property type="project" value="UniProtKB-SubCell"/>
</dbReference>
<feature type="domain" description="N-acetyltransferase" evidence="7">
    <location>
        <begin position="1"/>
        <end position="147"/>
    </location>
</feature>
<dbReference type="InterPro" id="IPR026590">
    <property type="entry name" value="Ssirtuin_cat_dom"/>
</dbReference>
<name>A0A9D1NBY2_9FIRM</name>
<dbReference type="InterPro" id="IPR000182">
    <property type="entry name" value="GNAT_dom"/>
</dbReference>
<proteinExistence type="inferred from homology"/>
<feature type="binding site" evidence="4">
    <location>
        <position position="361"/>
    </location>
    <ligand>
        <name>NAD(+)</name>
        <dbReference type="ChEBI" id="CHEBI:57540"/>
    </ligand>
</feature>
<comment type="caution">
    <text evidence="8">The sequence shown here is derived from an EMBL/GenBank/DDBJ whole genome shotgun (WGS) entry which is preliminary data.</text>
</comment>
<dbReference type="InterPro" id="IPR050134">
    <property type="entry name" value="NAD-dep_sirtuin_deacylases"/>
</dbReference>
<dbReference type="Pfam" id="PF02146">
    <property type="entry name" value="SIR2"/>
    <property type="match status" value="1"/>
</dbReference>
<dbReference type="Proteomes" id="UP000886891">
    <property type="component" value="Unassembled WGS sequence"/>
</dbReference>
<feature type="binding site" evidence="4">
    <location>
        <position position="402"/>
    </location>
    <ligand>
        <name>NAD(+)</name>
        <dbReference type="ChEBI" id="CHEBI:57540"/>
    </ligand>
</feature>
<dbReference type="Gene3D" id="3.40.630.30">
    <property type="match status" value="1"/>
</dbReference>
<feature type="binding site" evidence="4">
    <location>
        <position position="204"/>
    </location>
    <ligand>
        <name>NAD(+)</name>
        <dbReference type="ChEBI" id="CHEBI:57540"/>
    </ligand>
</feature>
<comment type="subcellular location">
    <subcellularLocation>
        <location evidence="4">Cytoplasm</location>
    </subcellularLocation>
</comment>
<evidence type="ECO:0000259" key="7">
    <source>
        <dbReference type="PROSITE" id="PS51186"/>
    </source>
</evidence>
<organism evidence="8 9">
    <name type="scientific">Candidatus Stercoripulliclostridium merdipullorum</name>
    <dbReference type="NCBI Taxonomy" id="2840952"/>
    <lineage>
        <taxon>Bacteria</taxon>
        <taxon>Bacillati</taxon>
        <taxon>Bacillota</taxon>
        <taxon>Clostridia</taxon>
        <taxon>Eubacteriales</taxon>
        <taxon>Candidatus Stercoripulliclostridium</taxon>
    </lineage>
</organism>
<dbReference type="GO" id="GO:0017136">
    <property type="term" value="F:histone deacetylase activity, NAD-dependent"/>
    <property type="evidence" value="ECO:0007669"/>
    <property type="project" value="TreeGrafter"/>
</dbReference>
<feature type="binding site" evidence="4">
    <location>
        <position position="401"/>
    </location>
    <ligand>
        <name>NAD(+)</name>
        <dbReference type="ChEBI" id="CHEBI:57540"/>
    </ligand>
</feature>
<comment type="similarity">
    <text evidence="4">Belongs to the sirtuin family. Class U subfamily.</text>
</comment>
<keyword evidence="4 5" id="KW-0479">Metal-binding</keyword>
<evidence type="ECO:0000313" key="8">
    <source>
        <dbReference type="EMBL" id="HIV00020.1"/>
    </source>
</evidence>
<dbReference type="SUPFAM" id="SSF55729">
    <property type="entry name" value="Acyl-CoA N-acyltransferases (Nat)"/>
    <property type="match status" value="1"/>
</dbReference>
<accession>A0A9D1NBY2</accession>
<dbReference type="AlphaFoldDB" id="A0A9D1NBY2"/>
<evidence type="ECO:0000256" key="2">
    <source>
        <dbReference type="ARBA" id="ARBA00022679"/>
    </source>
</evidence>
<dbReference type="InterPro" id="IPR029035">
    <property type="entry name" value="DHS-like_NAD/FAD-binding_dom"/>
</dbReference>
<dbReference type="GO" id="GO:0008270">
    <property type="term" value="F:zinc ion binding"/>
    <property type="evidence" value="ECO:0007669"/>
    <property type="project" value="UniProtKB-UniRule"/>
</dbReference>
<dbReference type="PROSITE" id="PS50305">
    <property type="entry name" value="SIRTUIN"/>
    <property type="match status" value="1"/>
</dbReference>
<feature type="binding site" evidence="4">
    <location>
        <position position="192"/>
    </location>
    <ligand>
        <name>NAD(+)</name>
        <dbReference type="ChEBI" id="CHEBI:57540"/>
    </ligand>
</feature>
<dbReference type="Gene3D" id="3.30.1600.10">
    <property type="entry name" value="SIR2/SIRT2 'Small Domain"/>
    <property type="match status" value="1"/>
</dbReference>